<protein>
    <submittedName>
        <fullName evidence="3">VWA domain-containing protein</fullName>
    </submittedName>
</protein>
<organism evidence="3 4">
    <name type="scientific">Actinomadura rudentiformis</name>
    <dbReference type="NCBI Taxonomy" id="359158"/>
    <lineage>
        <taxon>Bacteria</taxon>
        <taxon>Bacillati</taxon>
        <taxon>Actinomycetota</taxon>
        <taxon>Actinomycetes</taxon>
        <taxon>Streptosporangiales</taxon>
        <taxon>Thermomonosporaceae</taxon>
        <taxon>Actinomadura</taxon>
    </lineage>
</organism>
<dbReference type="PROSITE" id="PS50234">
    <property type="entry name" value="VWFA"/>
    <property type="match status" value="1"/>
</dbReference>
<dbReference type="Proteomes" id="UP000468735">
    <property type="component" value="Unassembled WGS sequence"/>
</dbReference>
<dbReference type="SMART" id="SM00327">
    <property type="entry name" value="VWA"/>
    <property type="match status" value="1"/>
</dbReference>
<feature type="domain" description="VWFA" evidence="2">
    <location>
        <begin position="365"/>
        <end position="562"/>
    </location>
</feature>
<reference evidence="3 4" key="1">
    <citation type="submission" date="2019-09" db="EMBL/GenBank/DDBJ databases">
        <title>Actinomadura physcomitrii sp. nov., a novel actinomycete isolated from moss [Physcomitrium sphaericum (Ludw) Fuernr].</title>
        <authorList>
            <person name="Zhuang X."/>
            <person name="Liu C."/>
        </authorList>
    </citation>
    <scope>NUCLEOTIDE SEQUENCE [LARGE SCALE GENOMIC DNA]</scope>
    <source>
        <strain evidence="3 4">HMC1</strain>
    </source>
</reference>
<dbReference type="Pfam" id="PF00092">
    <property type="entry name" value="VWA"/>
    <property type="match status" value="1"/>
</dbReference>
<feature type="region of interest" description="Disordered" evidence="1">
    <location>
        <begin position="318"/>
        <end position="339"/>
    </location>
</feature>
<accession>A0A6H9YM19</accession>
<dbReference type="AlphaFoldDB" id="A0A6H9YM19"/>
<dbReference type="OrthoDB" id="5621159at2"/>
<comment type="caution">
    <text evidence="3">The sequence shown here is derived from an EMBL/GenBank/DDBJ whole genome shotgun (WGS) entry which is preliminary data.</text>
</comment>
<dbReference type="EMBL" id="WBMT01000034">
    <property type="protein sequence ID" value="KAB2339606.1"/>
    <property type="molecule type" value="Genomic_DNA"/>
</dbReference>
<sequence length="576" mass="61384">MECGSRSAASGAGGRKSAVRRPLVFGVALSIASSGLGACSDAPSGPCRTVVVAVAVGVAAPLRTAAARFQGTKVDGRCVSVRIEPRSPASVAETLAGTVEEPGAPPPDAWIPDSWLWVPLARSGSTGAAAVASVEPSLASSPIVWVLSASTARKFSAQGMKASWRSLMPGGIPDPRQRTDADAPRFVVPEPATSTTGMGPLLALHTLAGTGQRGLLNFATAMLALRTMTVKDPVAVHAAVGDTGRTTIGVASEQSLLENEAVGERSLVPVYPAEGTVVLDYPYVRVTHDRSQGKAADAFGRFLREPATRELLTDAGFRTPEGQAGSALDPKLGFTPAPPRRIQLPDSPTAVKIRDMWNRMRLGARLLDVLDVSPSMRQPVPGTSTSRLTALSRQIQQSLQLTPDFVEIGLWQFATRLDGTRDHREAVPIRAMGSVDNGVSQRDRLISAVARSKPIPGTYTGLYDTILAGFREVSRNYRPEVFNVVTVFTDGEESDPYNGMKLDELIRTLRQEYDPARPVSIIIGAYGDDIDTRPLQQIVNVTGGKVYLSKDPQQAQRIFGDLLVRMLCTGTQCPIT</sequence>
<evidence type="ECO:0000259" key="2">
    <source>
        <dbReference type="PROSITE" id="PS50234"/>
    </source>
</evidence>
<keyword evidence="4" id="KW-1185">Reference proteome</keyword>
<dbReference type="InterPro" id="IPR002035">
    <property type="entry name" value="VWF_A"/>
</dbReference>
<dbReference type="Gene3D" id="3.40.50.410">
    <property type="entry name" value="von Willebrand factor, type A domain"/>
    <property type="match status" value="1"/>
</dbReference>
<name>A0A6H9YM19_9ACTN</name>
<dbReference type="InterPro" id="IPR036465">
    <property type="entry name" value="vWFA_dom_sf"/>
</dbReference>
<proteinExistence type="predicted"/>
<dbReference type="SUPFAM" id="SSF53300">
    <property type="entry name" value="vWA-like"/>
    <property type="match status" value="1"/>
</dbReference>
<dbReference type="Pfam" id="PF13531">
    <property type="entry name" value="SBP_bac_11"/>
    <property type="match status" value="1"/>
</dbReference>
<dbReference type="SUPFAM" id="SSF53850">
    <property type="entry name" value="Periplasmic binding protein-like II"/>
    <property type="match status" value="1"/>
</dbReference>
<evidence type="ECO:0000313" key="3">
    <source>
        <dbReference type="EMBL" id="KAB2339606.1"/>
    </source>
</evidence>
<gene>
    <name evidence="3" type="ORF">F8566_47170</name>
</gene>
<evidence type="ECO:0000256" key="1">
    <source>
        <dbReference type="SAM" id="MobiDB-lite"/>
    </source>
</evidence>
<evidence type="ECO:0000313" key="4">
    <source>
        <dbReference type="Proteomes" id="UP000468735"/>
    </source>
</evidence>